<name>A0A1F6CAJ2_HANXR</name>
<dbReference type="EMBL" id="MFKF01000336">
    <property type="protein sequence ID" value="OGG46189.1"/>
    <property type="molecule type" value="Genomic_DNA"/>
</dbReference>
<evidence type="ECO:0000313" key="1">
    <source>
        <dbReference type="EMBL" id="OGG46189.1"/>
    </source>
</evidence>
<proteinExistence type="predicted"/>
<accession>A0A1F6CAJ2</accession>
<protein>
    <submittedName>
        <fullName evidence="1">Uncharacterized protein</fullName>
    </submittedName>
</protein>
<dbReference type="AlphaFoldDB" id="A0A1F6CAJ2"/>
<organism evidence="1 2">
    <name type="scientific">Handelsmanbacteria sp. (strain RIFCSPLOWO2_12_FULL_64_10)</name>
    <dbReference type="NCBI Taxonomy" id="1817868"/>
    <lineage>
        <taxon>Bacteria</taxon>
        <taxon>Candidatus Handelsmaniibacteriota</taxon>
    </lineage>
</organism>
<dbReference type="Proteomes" id="UP000178606">
    <property type="component" value="Unassembled WGS sequence"/>
</dbReference>
<gene>
    <name evidence="1" type="ORF">A3F84_13520</name>
</gene>
<sequence length="169" mass="18987">MVLGRLLQRLLARLSAAFMKRRRRIFGVSGIAFVLLFGTAIFNAMNARPQDLQAADYVPTVAGEPRATASFLRGQQMYDANLMWSLLNEDLARSLRQQGRSVEEEQRRLDSLRQAGTKIDSAQYIGGYSIPNGHSIHFYVVQRSGGRTGVEYEPFVFTLDSSGKIERVQ</sequence>
<reference evidence="1 2" key="1">
    <citation type="journal article" date="2016" name="Nat. Commun.">
        <title>Thousands of microbial genomes shed light on interconnected biogeochemical processes in an aquifer system.</title>
        <authorList>
            <person name="Anantharaman K."/>
            <person name="Brown C.T."/>
            <person name="Hug L.A."/>
            <person name="Sharon I."/>
            <person name="Castelle C.J."/>
            <person name="Probst A.J."/>
            <person name="Thomas B.C."/>
            <person name="Singh A."/>
            <person name="Wilkins M.J."/>
            <person name="Karaoz U."/>
            <person name="Brodie E.L."/>
            <person name="Williams K.H."/>
            <person name="Hubbard S.S."/>
            <person name="Banfield J.F."/>
        </authorList>
    </citation>
    <scope>NUCLEOTIDE SEQUENCE [LARGE SCALE GENOMIC DNA]</scope>
    <source>
        <strain evidence="2">RIFCSPLOWO2_12_FULL_64_10</strain>
    </source>
</reference>
<comment type="caution">
    <text evidence="1">The sequence shown here is derived from an EMBL/GenBank/DDBJ whole genome shotgun (WGS) entry which is preliminary data.</text>
</comment>
<evidence type="ECO:0000313" key="2">
    <source>
        <dbReference type="Proteomes" id="UP000178606"/>
    </source>
</evidence>